<keyword evidence="4 7" id="KW-1133">Transmembrane helix</keyword>
<keyword evidence="2 7" id="KW-0812">Transmembrane</keyword>
<evidence type="ECO:0000256" key="7">
    <source>
        <dbReference type="PROSITE-ProRule" id="PRU01193"/>
    </source>
</evidence>
<keyword evidence="5 7" id="KW-0472">Membrane</keyword>
<comment type="caution">
    <text evidence="12">The sequence shown here is derived from an EMBL/GenBank/DDBJ whole genome shotgun (WGS) entry which is preliminary data.</text>
</comment>
<dbReference type="InterPro" id="IPR002550">
    <property type="entry name" value="CNNM"/>
</dbReference>
<dbReference type="Pfam" id="PF00571">
    <property type="entry name" value="CBS"/>
    <property type="match status" value="1"/>
</dbReference>
<gene>
    <name evidence="12" type="primary">CNNM2</name>
    <name evidence="12" type="ORF">SO694_000372134</name>
</gene>
<evidence type="ECO:0000259" key="10">
    <source>
        <dbReference type="PROSITE" id="PS51371"/>
    </source>
</evidence>
<evidence type="ECO:0000256" key="4">
    <source>
        <dbReference type="ARBA" id="ARBA00022989"/>
    </source>
</evidence>
<evidence type="ECO:0000256" key="6">
    <source>
        <dbReference type="PROSITE-ProRule" id="PRU00703"/>
    </source>
</evidence>
<dbReference type="PROSITE" id="PS51371">
    <property type="entry name" value="CBS"/>
    <property type="match status" value="1"/>
</dbReference>
<dbReference type="CDD" id="cd04590">
    <property type="entry name" value="CBS_pair_CorC_HlyC_assoc"/>
    <property type="match status" value="1"/>
</dbReference>
<feature type="compositionally biased region" description="Acidic residues" evidence="8">
    <location>
        <begin position="862"/>
        <end position="873"/>
    </location>
</feature>
<evidence type="ECO:0000313" key="13">
    <source>
        <dbReference type="Proteomes" id="UP001363151"/>
    </source>
</evidence>
<feature type="transmembrane region" description="Helical" evidence="9">
    <location>
        <begin position="111"/>
        <end position="130"/>
    </location>
</feature>
<evidence type="ECO:0000256" key="9">
    <source>
        <dbReference type="SAM" id="Phobius"/>
    </source>
</evidence>
<keyword evidence="13" id="KW-1185">Reference proteome</keyword>
<dbReference type="PROSITE" id="PS51846">
    <property type="entry name" value="CNNM"/>
    <property type="match status" value="1"/>
</dbReference>
<keyword evidence="3" id="KW-0677">Repeat</keyword>
<dbReference type="Pfam" id="PF25562">
    <property type="entry name" value="CNBH_CNNM2_C"/>
    <property type="match status" value="1"/>
</dbReference>
<evidence type="ECO:0000259" key="11">
    <source>
        <dbReference type="PROSITE" id="PS51846"/>
    </source>
</evidence>
<feature type="compositionally biased region" description="Basic and acidic residues" evidence="8">
    <location>
        <begin position="813"/>
        <end position="826"/>
    </location>
</feature>
<evidence type="ECO:0000256" key="2">
    <source>
        <dbReference type="ARBA" id="ARBA00022692"/>
    </source>
</evidence>
<feature type="transmembrane region" description="Helical" evidence="9">
    <location>
        <begin position="142"/>
        <end position="163"/>
    </location>
</feature>
<dbReference type="Proteomes" id="UP001363151">
    <property type="component" value="Unassembled WGS sequence"/>
</dbReference>
<feature type="region of interest" description="Disordered" evidence="8">
    <location>
        <begin position="649"/>
        <end position="763"/>
    </location>
</feature>
<dbReference type="Gene3D" id="3.10.580.10">
    <property type="entry name" value="CBS-domain"/>
    <property type="match status" value="2"/>
</dbReference>
<dbReference type="SUPFAM" id="SSF54631">
    <property type="entry name" value="CBS-domain pair"/>
    <property type="match status" value="1"/>
</dbReference>
<feature type="region of interest" description="Disordered" evidence="8">
    <location>
        <begin position="315"/>
        <end position="399"/>
    </location>
</feature>
<comment type="subcellular location">
    <subcellularLocation>
        <location evidence="1">Membrane</location>
        <topology evidence="1">Multi-pass membrane protein</topology>
    </subcellularLocation>
</comment>
<feature type="domain" description="CNNM transmembrane" evidence="11">
    <location>
        <begin position="1"/>
        <end position="197"/>
    </location>
</feature>
<feature type="region of interest" description="Disordered" evidence="8">
    <location>
        <begin position="776"/>
        <end position="873"/>
    </location>
</feature>
<evidence type="ECO:0000256" key="8">
    <source>
        <dbReference type="SAM" id="MobiDB-lite"/>
    </source>
</evidence>
<keyword evidence="6" id="KW-0129">CBS domain</keyword>
<proteinExistence type="predicted"/>
<evidence type="ECO:0000256" key="5">
    <source>
        <dbReference type="ARBA" id="ARBA00023136"/>
    </source>
</evidence>
<name>A0ABR1FL41_AURAN</name>
<dbReference type="PANTHER" id="PTHR12064:SF94">
    <property type="entry name" value="UNEXTENDED PROTEIN"/>
    <property type="match status" value="1"/>
</dbReference>
<dbReference type="InterPro" id="IPR046342">
    <property type="entry name" value="CBS_dom_sf"/>
</dbReference>
<dbReference type="InterPro" id="IPR045095">
    <property type="entry name" value="ACDP"/>
</dbReference>
<evidence type="ECO:0000256" key="3">
    <source>
        <dbReference type="ARBA" id="ARBA00022737"/>
    </source>
</evidence>
<protein>
    <submittedName>
        <fullName evidence="12">CNNM metal transporter</fullName>
    </submittedName>
</protein>
<dbReference type="InterPro" id="IPR000644">
    <property type="entry name" value="CBS_dom"/>
</dbReference>
<dbReference type="EMBL" id="JBBJCI010000366">
    <property type="protein sequence ID" value="KAK7232807.1"/>
    <property type="molecule type" value="Genomic_DNA"/>
</dbReference>
<feature type="transmembrane region" description="Helical" evidence="9">
    <location>
        <begin position="43"/>
        <end position="61"/>
    </location>
</feature>
<sequence>MLLGPAVYVGTSLYLRGSRRLGGDDDDGGDDGMSFEIDSGNKGFDAFFLWFFIAVLVKNGGSATDREYAKLIFPVRQNGNRLLCTLLLGNVAVNALLSITLAAVASSIVGFLMSTALIVVFGEILPQALCSRHALYIGASTLPVVKLFMVLMSPIAFPLAWALDALLGEDVGTVHTKREMLQYMKVHLRQGILDDESGNVMRGALEMKEKSVHEVMTPLEDVFMLPESTTLSFKVVREIFEQGFSRVPVFRGERQHIVGLLFVKDLIFVDPEDETPLASLLSIFSRGLQVVDETNTLDDVLRIFKRGHGHLALVRRGDAPRRTRTTSGGDAPAKADAARRPSYGTPTGRDGDDGASTPDRLLPKSGGGPDAAEAHGGEGTPDSSRSATPTPRSGGFIDSLNKMVRRPSMPGGYFGAEKVECGDFDGGVELADSPPDAAPPAGDPEQFVGIVTLEDIVEEIIGDEIIDETDVFVDVDNHIKVAGRGDFDFTKLRRLDAEFVDERLSLEEVQAVTAHFMTNVRQLNSPANEDDGSRLLNHDEMSALVRRSRVVELRRRTKNAHADVIKDEDKIYVRGEAAAFATLVLNGKLSVLAGKDGFRAEAGPWSVLGADALTAAEGSFVPDFSAHVATESVRCIYVHRAEYARAVAGPRRGSRGQRRDLGTAARARAARRSEMAERRRRLASMAGADRRRFKKETIGKFHSAAAHSDTELKNDGDATEPDEPLLRFGGGATTPPRSPSPPSVPGSAPGALSRGADSSNSLDELRRGADLSDADCYAAGPSGNERAKHLSVDTATAQPRLRANSDMFESEPDSAHGADGPRHHPGDGASAGAMAGRNIMPLATVAPGARSSDTPPGSPGSFDEEEDDDDDRA</sequence>
<feature type="domain" description="CBS" evidence="10">
    <location>
        <begin position="216"/>
        <end position="277"/>
    </location>
</feature>
<dbReference type="InterPro" id="IPR044751">
    <property type="entry name" value="Ion_transp-like_CBS"/>
</dbReference>
<dbReference type="PANTHER" id="PTHR12064">
    <property type="entry name" value="METAL TRANSPORTER CNNM"/>
    <property type="match status" value="1"/>
</dbReference>
<reference evidence="12 13" key="1">
    <citation type="submission" date="2024-03" db="EMBL/GenBank/DDBJ databases">
        <title>Aureococcus anophagefferens CCMP1851 and Kratosvirus quantuckense: Draft genome of a second virus-susceptible host strain in the model system.</title>
        <authorList>
            <person name="Chase E."/>
            <person name="Truchon A.R."/>
            <person name="Schepens W."/>
            <person name="Wilhelm S.W."/>
        </authorList>
    </citation>
    <scope>NUCLEOTIDE SEQUENCE [LARGE SCALE GENOMIC DNA]</scope>
    <source>
        <strain evidence="12 13">CCMP1851</strain>
    </source>
</reference>
<organism evidence="12 13">
    <name type="scientific">Aureococcus anophagefferens</name>
    <name type="common">Harmful bloom alga</name>
    <dbReference type="NCBI Taxonomy" id="44056"/>
    <lineage>
        <taxon>Eukaryota</taxon>
        <taxon>Sar</taxon>
        <taxon>Stramenopiles</taxon>
        <taxon>Ochrophyta</taxon>
        <taxon>Pelagophyceae</taxon>
        <taxon>Pelagomonadales</taxon>
        <taxon>Pelagomonadaceae</taxon>
        <taxon>Aureococcus</taxon>
    </lineage>
</organism>
<accession>A0ABR1FL41</accession>
<dbReference type="Pfam" id="PF01595">
    <property type="entry name" value="CNNM"/>
    <property type="match status" value="1"/>
</dbReference>
<evidence type="ECO:0000313" key="12">
    <source>
        <dbReference type="EMBL" id="KAK7232807.1"/>
    </source>
</evidence>
<evidence type="ECO:0000256" key="1">
    <source>
        <dbReference type="ARBA" id="ARBA00004141"/>
    </source>
</evidence>
<feature type="transmembrane region" description="Helical" evidence="9">
    <location>
        <begin position="82"/>
        <end position="105"/>
    </location>
</feature>
<feature type="compositionally biased region" description="Polar residues" evidence="8">
    <location>
        <begin position="381"/>
        <end position="391"/>
    </location>
</feature>